<accession>A0AAJ0GDJ9</accession>
<dbReference type="AlphaFoldDB" id="A0AAJ0GDJ9"/>
<organism evidence="1 2">
    <name type="scientific">Extremus antarcticus</name>
    <dbReference type="NCBI Taxonomy" id="702011"/>
    <lineage>
        <taxon>Eukaryota</taxon>
        <taxon>Fungi</taxon>
        <taxon>Dikarya</taxon>
        <taxon>Ascomycota</taxon>
        <taxon>Pezizomycotina</taxon>
        <taxon>Dothideomycetes</taxon>
        <taxon>Dothideomycetidae</taxon>
        <taxon>Mycosphaerellales</taxon>
        <taxon>Extremaceae</taxon>
        <taxon>Extremus</taxon>
    </lineage>
</organism>
<protein>
    <submittedName>
        <fullName evidence="1">Uncharacterized protein</fullName>
    </submittedName>
</protein>
<sequence>MVETSYLRPGPIKVSSLSSQSFLSSLPYEILLICLSPITALDLANFCKYAETLCYDAETLSTGDEISPKSIDSHGLSYILMHERVLWERHVTPDPGPQIDELVTTAKQFHELHWTLHLDTLFIQLWQLAGEAEVEPVQACHETWIKYWDGLGPLEQKVLLDKNPDINIASSRDLADSSKSDLVPRALRELKDAATGGREDDARTFERAVEAHRSFVKHMGTEFLQNEAPEFLALCCDSLSMDLKYNLPSLSLETPQYQNLYWEVPSTLLKLTDCIAPARKFGMRVRLSV</sequence>
<gene>
    <name evidence="1" type="ORF">LTR09_006251</name>
</gene>
<proteinExistence type="predicted"/>
<name>A0AAJ0GDJ9_9PEZI</name>
<dbReference type="EMBL" id="JAWDJX010000019">
    <property type="protein sequence ID" value="KAK3052768.1"/>
    <property type="molecule type" value="Genomic_DNA"/>
</dbReference>
<keyword evidence="2" id="KW-1185">Reference proteome</keyword>
<evidence type="ECO:0000313" key="2">
    <source>
        <dbReference type="Proteomes" id="UP001271007"/>
    </source>
</evidence>
<comment type="caution">
    <text evidence="1">The sequence shown here is derived from an EMBL/GenBank/DDBJ whole genome shotgun (WGS) entry which is preliminary data.</text>
</comment>
<reference evidence="1" key="1">
    <citation type="submission" date="2023-04" db="EMBL/GenBank/DDBJ databases">
        <title>Black Yeasts Isolated from many extreme environments.</title>
        <authorList>
            <person name="Coleine C."/>
            <person name="Stajich J.E."/>
            <person name="Selbmann L."/>
        </authorList>
    </citation>
    <scope>NUCLEOTIDE SEQUENCE</scope>
    <source>
        <strain evidence="1">CCFEE 5312</strain>
    </source>
</reference>
<evidence type="ECO:0000313" key="1">
    <source>
        <dbReference type="EMBL" id="KAK3052768.1"/>
    </source>
</evidence>
<dbReference type="Proteomes" id="UP001271007">
    <property type="component" value="Unassembled WGS sequence"/>
</dbReference>